<dbReference type="AlphaFoldDB" id="A0A9P0DMD8"/>
<reference evidence="13" key="2">
    <citation type="submission" date="2022-10" db="EMBL/GenBank/DDBJ databases">
        <authorList>
            <consortium name="ENA_rothamsted_submissions"/>
            <consortium name="culmorum"/>
            <person name="King R."/>
        </authorList>
    </citation>
    <scope>NUCLEOTIDE SEQUENCE</scope>
</reference>
<comment type="cofactor">
    <cofactor evidence="1">
        <name>pyridoxal 5'-phosphate</name>
        <dbReference type="ChEBI" id="CHEBI:597326"/>
    </cofactor>
</comment>
<dbReference type="SUPFAM" id="SSF53383">
    <property type="entry name" value="PLP-dependent transferases"/>
    <property type="match status" value="1"/>
</dbReference>
<dbReference type="InterPro" id="IPR004631">
    <property type="entry name" value="4NH2But_aminotransferase_euk"/>
</dbReference>
<evidence type="ECO:0000256" key="1">
    <source>
        <dbReference type="ARBA" id="ARBA00001933"/>
    </source>
</evidence>
<dbReference type="Pfam" id="PF00202">
    <property type="entry name" value="Aminotran_3"/>
    <property type="match status" value="1"/>
</dbReference>
<evidence type="ECO:0000256" key="3">
    <source>
        <dbReference type="ARBA" id="ARBA00012876"/>
    </source>
</evidence>
<accession>A0A9P0DMD8</accession>
<evidence type="ECO:0000256" key="11">
    <source>
        <dbReference type="ARBA" id="ARBA00031787"/>
    </source>
</evidence>
<dbReference type="PIRSF" id="PIRSF000521">
    <property type="entry name" value="Transaminase_4ab_Lys_Orn"/>
    <property type="match status" value="1"/>
</dbReference>
<dbReference type="Gene3D" id="3.40.640.10">
    <property type="entry name" value="Type I PLP-dependent aspartate aminotransferase-like (Major domain)"/>
    <property type="match status" value="1"/>
</dbReference>
<dbReference type="EC" id="2.6.1.22" evidence="3"/>
<proteinExistence type="inferred from homology"/>
<evidence type="ECO:0000256" key="9">
    <source>
        <dbReference type="ARBA" id="ARBA00030204"/>
    </source>
</evidence>
<dbReference type="Gene3D" id="3.90.1150.10">
    <property type="entry name" value="Aspartate Aminotransferase, domain 1"/>
    <property type="match status" value="1"/>
</dbReference>
<dbReference type="GO" id="GO:0047298">
    <property type="term" value="F:(S)-3-amino-2-methylpropionate transaminase activity"/>
    <property type="evidence" value="ECO:0007669"/>
    <property type="project" value="UniProtKB-EC"/>
</dbReference>
<dbReference type="InterPro" id="IPR005814">
    <property type="entry name" value="Aminotrans_3"/>
</dbReference>
<reference evidence="13" key="1">
    <citation type="submission" date="2022-01" db="EMBL/GenBank/DDBJ databases">
        <authorList>
            <person name="King R."/>
        </authorList>
    </citation>
    <scope>NUCLEOTIDE SEQUENCE</scope>
</reference>
<keyword evidence="5" id="KW-0032">Aminotransferase</keyword>
<evidence type="ECO:0000256" key="5">
    <source>
        <dbReference type="ARBA" id="ARBA00022576"/>
    </source>
</evidence>
<dbReference type="NCBIfam" id="TIGR00699">
    <property type="entry name" value="GABAtrns_euk"/>
    <property type="match status" value="1"/>
</dbReference>
<dbReference type="EC" id="2.6.1.19" evidence="4"/>
<dbReference type="GO" id="GO:0009450">
    <property type="term" value="P:gamma-aminobutyric acid catabolic process"/>
    <property type="evidence" value="ECO:0007669"/>
    <property type="project" value="TreeGrafter"/>
</dbReference>
<dbReference type="EMBL" id="OU896711">
    <property type="protein sequence ID" value="CAH1170440.1"/>
    <property type="molecule type" value="Genomic_DNA"/>
</dbReference>
<evidence type="ECO:0000313" key="13">
    <source>
        <dbReference type="EMBL" id="CAH1170440.1"/>
    </source>
</evidence>
<dbReference type="GO" id="GO:0005739">
    <property type="term" value="C:mitochondrion"/>
    <property type="evidence" value="ECO:0007669"/>
    <property type="project" value="TreeGrafter"/>
</dbReference>
<evidence type="ECO:0000256" key="4">
    <source>
        <dbReference type="ARBA" id="ARBA00012912"/>
    </source>
</evidence>
<evidence type="ECO:0000313" key="14">
    <source>
        <dbReference type="Proteomes" id="UP001153737"/>
    </source>
</evidence>
<dbReference type="GO" id="GO:0030170">
    <property type="term" value="F:pyridoxal phosphate binding"/>
    <property type="evidence" value="ECO:0007669"/>
    <property type="project" value="InterPro"/>
</dbReference>
<evidence type="ECO:0000256" key="10">
    <source>
        <dbReference type="ARBA" id="ARBA00030857"/>
    </source>
</evidence>
<dbReference type="PANTHER" id="PTHR43206:SF1">
    <property type="entry name" value="4-AMINOBUTYRATE AMINOTRANSFERASE, MITOCHONDRIAL"/>
    <property type="match status" value="1"/>
</dbReference>
<dbReference type="InterPro" id="IPR015422">
    <property type="entry name" value="PyrdxlP-dep_Trfase_small"/>
</dbReference>
<dbReference type="InterPro" id="IPR015421">
    <property type="entry name" value="PyrdxlP-dep_Trfase_major"/>
</dbReference>
<evidence type="ECO:0000256" key="6">
    <source>
        <dbReference type="ARBA" id="ARBA00022679"/>
    </source>
</evidence>
<keyword evidence="6" id="KW-0808">Transferase</keyword>
<name>A0A9P0DMD8_PHACE</name>
<sequence>MLPHLALKPKPVEVPQKENTIRLASCNGGQSLVPGEPDGPCVKTDIPGPKSKALMGELSKSLFLGSIQFLGDYDKSIGNYLVDADDNVLLDTYTQISTVPIGYNHPELLKVFQNEHNLKTMVNRPALGVFPGVDWPKKMEHILKEVSPGLPHITTMMCGSCSNENAFKNIFMAYRAKTRGGGDFTEEEKQSCVINQPPGSPKLSILSFIGGFHGRTLGALSSTHSKAIHKIDVPAFDWPIAHFPKYKYPLADNCRENVEEDHKCLAEVEDLMEKYKKKDIPVAGVIVEPIQSEGGDNHASPEFFQCLQKICKKNGAYLLIDEVQTGCGPTGKFWCHEYFNLECPPDIVTFSKKMQMAGYFQTEEMSPKKPYRIFNTWMGDPGKAILLEAVLKVIKSQNLLEQVEKSGRRLLCGLHDLQSEFPCHLNSARGRGTFAAITAESPALRDDILKRMKKKGVQGGGCGLQSIRLRPALVFQEHHVDIFLDIFREIMKEIK</sequence>
<evidence type="ECO:0000256" key="7">
    <source>
        <dbReference type="ARBA" id="ARBA00022898"/>
    </source>
</evidence>
<dbReference type="PANTHER" id="PTHR43206">
    <property type="entry name" value="AMINOTRANSFERASE"/>
    <property type="match status" value="1"/>
</dbReference>
<gene>
    <name evidence="13" type="ORF">PHAECO_LOCUS8909</name>
</gene>
<evidence type="ECO:0000256" key="8">
    <source>
        <dbReference type="ARBA" id="ARBA00029760"/>
    </source>
</evidence>
<dbReference type="InterPro" id="IPR015424">
    <property type="entry name" value="PyrdxlP-dep_Trfase"/>
</dbReference>
<organism evidence="13 14">
    <name type="scientific">Phaedon cochleariae</name>
    <name type="common">Mustard beetle</name>
    <dbReference type="NCBI Taxonomy" id="80249"/>
    <lineage>
        <taxon>Eukaryota</taxon>
        <taxon>Metazoa</taxon>
        <taxon>Ecdysozoa</taxon>
        <taxon>Arthropoda</taxon>
        <taxon>Hexapoda</taxon>
        <taxon>Insecta</taxon>
        <taxon>Pterygota</taxon>
        <taxon>Neoptera</taxon>
        <taxon>Endopterygota</taxon>
        <taxon>Coleoptera</taxon>
        <taxon>Polyphaga</taxon>
        <taxon>Cucujiformia</taxon>
        <taxon>Chrysomeloidea</taxon>
        <taxon>Chrysomelidae</taxon>
        <taxon>Chrysomelinae</taxon>
        <taxon>Chrysomelini</taxon>
        <taxon>Phaedon</taxon>
    </lineage>
</organism>
<protein>
    <recommendedName>
        <fullName evidence="10">(S)-3-amino-2-methylpropionate transaminase</fullName>
        <ecNumber evidence="4">2.6.1.19</ecNumber>
        <ecNumber evidence="3">2.6.1.22</ecNumber>
    </recommendedName>
    <alternativeName>
        <fullName evidence="11">GABA aminotransferase</fullName>
    </alternativeName>
    <alternativeName>
        <fullName evidence="9">Gamma-amino-N-butyrate transaminase</fullName>
    </alternativeName>
    <alternativeName>
        <fullName evidence="8">L-AIBAT</fullName>
    </alternativeName>
</protein>
<evidence type="ECO:0000256" key="2">
    <source>
        <dbReference type="ARBA" id="ARBA00008954"/>
    </source>
</evidence>
<keyword evidence="7 12" id="KW-0663">Pyridoxal phosphate</keyword>
<dbReference type="Proteomes" id="UP001153737">
    <property type="component" value="Chromosome 5"/>
</dbReference>
<dbReference type="GO" id="GO:0034386">
    <property type="term" value="F:4-aminobutyrate:2-oxoglutarate transaminase activity"/>
    <property type="evidence" value="ECO:0007669"/>
    <property type="project" value="UniProtKB-EC"/>
</dbReference>
<keyword evidence="14" id="KW-1185">Reference proteome</keyword>
<comment type="similarity">
    <text evidence="2 12">Belongs to the class-III pyridoxal-phosphate-dependent aminotransferase family.</text>
</comment>
<dbReference type="FunFam" id="3.40.640.10:FF:000029">
    <property type="entry name" value="4-aminobutyrate aminotransferase, mitochondrial"/>
    <property type="match status" value="1"/>
</dbReference>
<dbReference type="CDD" id="cd00610">
    <property type="entry name" value="OAT_like"/>
    <property type="match status" value="1"/>
</dbReference>
<evidence type="ECO:0000256" key="12">
    <source>
        <dbReference type="RuleBase" id="RU003560"/>
    </source>
</evidence>